<gene>
    <name evidence="1" type="ORF">SAMN06893096_104217</name>
</gene>
<dbReference type="RefSeq" id="WP_089305488.1">
    <property type="nucleotide sequence ID" value="NZ_FZOO01000004.1"/>
</dbReference>
<dbReference type="PANTHER" id="PTHR37507:SF2">
    <property type="entry name" value="SPORULATION PROTEIN YDCC"/>
    <property type="match status" value="1"/>
</dbReference>
<dbReference type="PANTHER" id="PTHR37507">
    <property type="entry name" value="SPORULATION PROTEIN YDCC"/>
    <property type="match status" value="1"/>
</dbReference>
<evidence type="ECO:0000313" key="2">
    <source>
        <dbReference type="Proteomes" id="UP000198373"/>
    </source>
</evidence>
<dbReference type="Proteomes" id="UP000198373">
    <property type="component" value="Unassembled WGS sequence"/>
</dbReference>
<keyword evidence="2" id="KW-1185">Reference proteome</keyword>
<dbReference type="OrthoDB" id="4860341at2"/>
<keyword evidence="1" id="KW-0449">Lipoprotein</keyword>
<dbReference type="InterPro" id="IPR052944">
    <property type="entry name" value="Sporulation_related"/>
</dbReference>
<reference evidence="2" key="1">
    <citation type="submission" date="2017-06" db="EMBL/GenBank/DDBJ databases">
        <authorList>
            <person name="Varghese N."/>
            <person name="Submissions S."/>
        </authorList>
    </citation>
    <scope>NUCLEOTIDE SEQUENCE [LARGE SCALE GENOMIC DNA]</scope>
    <source>
        <strain evidence="2">DSM 46839</strain>
    </source>
</reference>
<dbReference type="Gene3D" id="2.50.20.10">
    <property type="entry name" value="Lipoprotein localisation LolA/LolB/LppX"/>
    <property type="match status" value="1"/>
</dbReference>
<accession>A0A239EQ66</accession>
<name>A0A239EQ66_9ACTN</name>
<sequence length="366" mass="37130">MAARGRLARWAAVALLVAVLVALPSVVAALPADDADVPAADLRAAVLDGADVGFSGYAVSAGGLALPVSDRLTAAADLFSDRTLMRVWWRGPDEHRVDVVAAAGETGVHRDPGGTWTWDFEAGTATRGLPASLALPAPPDLLPAALGRRLLSEATDDEVTRAGARRVAGRDALGLRVAPAEPASSVARVDVWVDPASGLPLQVEVYGEDAALPALDTRFLDLDLAVPPADVVAFTPPPDATVLTAPDTEGLIAEAGERAPDVSLPAELAGLPRRSFTGVPGAVGVYGRGVTLLAAVPVPQRLAGGLREALTASPEAVTDALGTRVAAGPLGLMLVERAGGPAYVLTGTVTLDALAEAARQLPGAAS</sequence>
<dbReference type="AlphaFoldDB" id="A0A239EQ66"/>
<evidence type="ECO:0000313" key="1">
    <source>
        <dbReference type="EMBL" id="SNS46072.1"/>
    </source>
</evidence>
<dbReference type="EMBL" id="FZOO01000004">
    <property type="protein sequence ID" value="SNS46072.1"/>
    <property type="molecule type" value="Genomic_DNA"/>
</dbReference>
<proteinExistence type="predicted"/>
<organism evidence="1 2">
    <name type="scientific">Geodermatophilus pulveris</name>
    <dbReference type="NCBI Taxonomy" id="1564159"/>
    <lineage>
        <taxon>Bacteria</taxon>
        <taxon>Bacillati</taxon>
        <taxon>Actinomycetota</taxon>
        <taxon>Actinomycetes</taxon>
        <taxon>Geodermatophilales</taxon>
        <taxon>Geodermatophilaceae</taxon>
        <taxon>Geodermatophilus</taxon>
    </lineage>
</organism>
<protein>
    <submittedName>
        <fullName evidence="1">Outer membrane lipoprotein-sorting protein</fullName>
    </submittedName>
</protein>